<dbReference type="PANTHER" id="PTHR43806">
    <property type="entry name" value="PEPTIDASE S8"/>
    <property type="match status" value="1"/>
</dbReference>
<dbReference type="RefSeq" id="WP_345241786.1">
    <property type="nucleotide sequence ID" value="NZ_BAABHD010000014.1"/>
</dbReference>
<evidence type="ECO:0000256" key="3">
    <source>
        <dbReference type="ARBA" id="ARBA00022801"/>
    </source>
</evidence>
<evidence type="ECO:0000256" key="5">
    <source>
        <dbReference type="PROSITE-ProRule" id="PRU01240"/>
    </source>
</evidence>
<dbReference type="InterPro" id="IPR036852">
    <property type="entry name" value="Peptidase_S8/S53_dom_sf"/>
</dbReference>
<keyword evidence="4 5" id="KW-0720">Serine protease</keyword>
<evidence type="ECO:0000313" key="7">
    <source>
        <dbReference type="EMBL" id="GAA4451271.1"/>
    </source>
</evidence>
<keyword evidence="3 5" id="KW-0378">Hydrolase</keyword>
<evidence type="ECO:0000313" key="8">
    <source>
        <dbReference type="Proteomes" id="UP001501175"/>
    </source>
</evidence>
<dbReference type="InterPro" id="IPR000209">
    <property type="entry name" value="Peptidase_S8/S53_dom"/>
</dbReference>
<evidence type="ECO:0000256" key="4">
    <source>
        <dbReference type="ARBA" id="ARBA00022825"/>
    </source>
</evidence>
<dbReference type="InterPro" id="IPR023828">
    <property type="entry name" value="Peptidase_S8_Ser-AS"/>
</dbReference>
<dbReference type="PANTHER" id="PTHR43806:SF11">
    <property type="entry name" value="CEREVISIN-RELATED"/>
    <property type="match status" value="1"/>
</dbReference>
<sequence>MKMYWQHLPLSAGQKKTDGITLARKSVVWPLTTLLIFWNLACQPVPDSGVSPAATGSARLASGTVNLNVLLNAPVTDAILTDLGKYGTVTGTLNRINAVTLRTSSANVSAVRRLSYVRAANSDAERKGSPVDAVPVSDFSEGMNTWDLDAVNVTDLGATSRKVREDGSGVYIGVLDTGLLDTWRQYFPEERIATQYARSFAGSDAGTVTDPTNMWEHDQDSHGTHVTSSIIGYNLRGTAINGVAPKATVIPVKVLGQQGWGWSSVIARGIVYIAELKAGPLKNSPVAINMSLGGGQLDAIEQAAIDYAIAQGVIIVAAAGNEGDLGMSYPGAYAPVISVAASGWVGEWTAPGSWWRNLDVPDPTRAGDFYITDFSSRAKAGQDLDVAAPGSWVVGPYQVNSGPTSYYFLGGTSMASPHVAGIVALMQQRKPELTADRAESILERAAIALPAGSRIITNPDGTTATITWGADATGAGLITADRALAKMTNM</sequence>
<comment type="caution">
    <text evidence="7">The sequence shown here is derived from an EMBL/GenBank/DDBJ whole genome shotgun (WGS) entry which is preliminary data.</text>
</comment>
<dbReference type="SUPFAM" id="SSF52743">
    <property type="entry name" value="Subtilisin-like"/>
    <property type="match status" value="1"/>
</dbReference>
<dbReference type="Proteomes" id="UP001501175">
    <property type="component" value="Unassembled WGS sequence"/>
</dbReference>
<dbReference type="Gene3D" id="3.40.50.200">
    <property type="entry name" value="Peptidase S8/S53 domain"/>
    <property type="match status" value="1"/>
</dbReference>
<gene>
    <name evidence="7" type="ORF">GCM10023189_13090</name>
</gene>
<reference evidence="8" key="1">
    <citation type="journal article" date="2019" name="Int. J. Syst. Evol. Microbiol.">
        <title>The Global Catalogue of Microorganisms (GCM) 10K type strain sequencing project: providing services to taxonomists for standard genome sequencing and annotation.</title>
        <authorList>
            <consortium name="The Broad Institute Genomics Platform"/>
            <consortium name="The Broad Institute Genome Sequencing Center for Infectious Disease"/>
            <person name="Wu L."/>
            <person name="Ma J."/>
        </authorList>
    </citation>
    <scope>NUCLEOTIDE SEQUENCE [LARGE SCALE GENOMIC DNA]</scope>
    <source>
        <strain evidence="8">JCM 17927</strain>
    </source>
</reference>
<dbReference type="InterPro" id="IPR015500">
    <property type="entry name" value="Peptidase_S8_subtilisin-rel"/>
</dbReference>
<protein>
    <recommendedName>
        <fullName evidence="6">Peptidase S8/S53 domain-containing protein</fullName>
    </recommendedName>
</protein>
<keyword evidence="8" id="KW-1185">Reference proteome</keyword>
<proteinExistence type="inferred from homology"/>
<dbReference type="PROSITE" id="PS00138">
    <property type="entry name" value="SUBTILASE_SER"/>
    <property type="match status" value="1"/>
</dbReference>
<dbReference type="InterPro" id="IPR050131">
    <property type="entry name" value="Peptidase_S8_subtilisin-like"/>
</dbReference>
<feature type="active site" description="Charge relay system" evidence="5">
    <location>
        <position position="222"/>
    </location>
</feature>
<organism evidence="7 8">
    <name type="scientific">Nibrella saemangeumensis</name>
    <dbReference type="NCBI Taxonomy" id="1084526"/>
    <lineage>
        <taxon>Bacteria</taxon>
        <taxon>Pseudomonadati</taxon>
        <taxon>Bacteroidota</taxon>
        <taxon>Cytophagia</taxon>
        <taxon>Cytophagales</taxon>
        <taxon>Spirosomataceae</taxon>
        <taxon>Nibrella</taxon>
    </lineage>
</organism>
<evidence type="ECO:0000256" key="2">
    <source>
        <dbReference type="ARBA" id="ARBA00022670"/>
    </source>
</evidence>
<dbReference type="PROSITE" id="PS51892">
    <property type="entry name" value="SUBTILASE"/>
    <property type="match status" value="1"/>
</dbReference>
<evidence type="ECO:0000259" key="6">
    <source>
        <dbReference type="Pfam" id="PF00082"/>
    </source>
</evidence>
<feature type="active site" description="Charge relay system" evidence="5">
    <location>
        <position position="176"/>
    </location>
</feature>
<dbReference type="Pfam" id="PF00082">
    <property type="entry name" value="Peptidase_S8"/>
    <property type="match status" value="1"/>
</dbReference>
<feature type="active site" description="Charge relay system" evidence="5">
    <location>
        <position position="413"/>
    </location>
</feature>
<dbReference type="PRINTS" id="PR00723">
    <property type="entry name" value="SUBTILISIN"/>
</dbReference>
<evidence type="ECO:0000256" key="1">
    <source>
        <dbReference type="ARBA" id="ARBA00011073"/>
    </source>
</evidence>
<keyword evidence="2 5" id="KW-0645">Protease</keyword>
<feature type="domain" description="Peptidase S8/S53" evidence="6">
    <location>
        <begin position="167"/>
        <end position="446"/>
    </location>
</feature>
<comment type="similarity">
    <text evidence="1 5">Belongs to the peptidase S8 family.</text>
</comment>
<dbReference type="EMBL" id="BAABHD010000014">
    <property type="protein sequence ID" value="GAA4451271.1"/>
    <property type="molecule type" value="Genomic_DNA"/>
</dbReference>
<accession>A0ABP8MIK3</accession>
<name>A0ABP8MIK3_9BACT</name>